<evidence type="ECO:0000256" key="1">
    <source>
        <dbReference type="SAM" id="MobiDB-lite"/>
    </source>
</evidence>
<name>A0A1B6PKH2_SORBI</name>
<organism evidence="2 3">
    <name type="scientific">Sorghum bicolor</name>
    <name type="common">Sorghum</name>
    <name type="synonym">Sorghum vulgare</name>
    <dbReference type="NCBI Taxonomy" id="4558"/>
    <lineage>
        <taxon>Eukaryota</taxon>
        <taxon>Viridiplantae</taxon>
        <taxon>Streptophyta</taxon>
        <taxon>Embryophyta</taxon>
        <taxon>Tracheophyta</taxon>
        <taxon>Spermatophyta</taxon>
        <taxon>Magnoliopsida</taxon>
        <taxon>Liliopsida</taxon>
        <taxon>Poales</taxon>
        <taxon>Poaceae</taxon>
        <taxon>PACMAD clade</taxon>
        <taxon>Panicoideae</taxon>
        <taxon>Andropogonodae</taxon>
        <taxon>Andropogoneae</taxon>
        <taxon>Sorghinae</taxon>
        <taxon>Sorghum</taxon>
    </lineage>
</organism>
<dbReference type="Gramene" id="KXG26168">
    <property type="protein sequence ID" value="KXG26168"/>
    <property type="gene ID" value="SORBI_3006G060500"/>
</dbReference>
<reference evidence="2 3" key="1">
    <citation type="journal article" date="2009" name="Nature">
        <title>The Sorghum bicolor genome and the diversification of grasses.</title>
        <authorList>
            <person name="Paterson A.H."/>
            <person name="Bowers J.E."/>
            <person name="Bruggmann R."/>
            <person name="Dubchak I."/>
            <person name="Grimwood J."/>
            <person name="Gundlach H."/>
            <person name="Haberer G."/>
            <person name="Hellsten U."/>
            <person name="Mitros T."/>
            <person name="Poliakov A."/>
            <person name="Schmutz J."/>
            <person name="Spannagl M."/>
            <person name="Tang H."/>
            <person name="Wang X."/>
            <person name="Wicker T."/>
            <person name="Bharti A.K."/>
            <person name="Chapman J."/>
            <person name="Feltus F.A."/>
            <person name="Gowik U."/>
            <person name="Grigoriev I.V."/>
            <person name="Lyons E."/>
            <person name="Maher C.A."/>
            <person name="Martis M."/>
            <person name="Narechania A."/>
            <person name="Otillar R.P."/>
            <person name="Penning B.W."/>
            <person name="Salamov A.A."/>
            <person name="Wang Y."/>
            <person name="Zhang L."/>
            <person name="Carpita N.C."/>
            <person name="Freeling M."/>
            <person name="Gingle A.R."/>
            <person name="Hash C.T."/>
            <person name="Keller B."/>
            <person name="Klein P."/>
            <person name="Kresovich S."/>
            <person name="McCann M.C."/>
            <person name="Ming R."/>
            <person name="Peterson D.G."/>
            <person name="Mehboob-ur-Rahman"/>
            <person name="Ware D."/>
            <person name="Westhoff P."/>
            <person name="Mayer K.F."/>
            <person name="Messing J."/>
            <person name="Rokhsar D.S."/>
        </authorList>
    </citation>
    <scope>NUCLEOTIDE SEQUENCE [LARGE SCALE GENOMIC DNA]</scope>
    <source>
        <strain evidence="3">cv. BTx623</strain>
    </source>
</reference>
<dbReference type="FunCoup" id="A0A1B6PKH2">
    <property type="interactions" value="348"/>
</dbReference>
<evidence type="ECO:0000313" key="2">
    <source>
        <dbReference type="EMBL" id="KXG26168.1"/>
    </source>
</evidence>
<dbReference type="InterPro" id="IPR044169">
    <property type="entry name" value="PI21"/>
</dbReference>
<dbReference type="PANTHER" id="PTHR47488">
    <property type="entry name" value="HEAVY METAL TRANSPORT/DETOXIFICATION SUPERFAMILY PROTEIN"/>
    <property type="match status" value="1"/>
</dbReference>
<keyword evidence="3" id="KW-1185">Reference proteome</keyword>
<sequence>MHLADRSLITGGGRDPPTCSAHRSEISPAFFFRVVGRLAKQRDIIMATLIITVNLECCRCSSKIQKILCCIQQEGEFVIEKIVYEKDKVFVTGPFDANKLSSKLWCKAGRIIKNIEVAKPTPKKSPEPPKPPKPEPLSCKLIYPYYPYPFPCPQPGAWPCSCPMPHCGCQPKPPAPEPPAPPPPPSKPPACQCPTWPSCYCGGYPPYQPLPTTMPYPMIVCDDSPPYGACTVM</sequence>
<dbReference type="Proteomes" id="UP000000768">
    <property type="component" value="Chromosome 6"/>
</dbReference>
<protein>
    <recommendedName>
        <fullName evidence="4">HMA domain-containing protein</fullName>
    </recommendedName>
</protein>
<evidence type="ECO:0000313" key="3">
    <source>
        <dbReference type="Proteomes" id="UP000000768"/>
    </source>
</evidence>
<dbReference type="PANTHER" id="PTHR47488:SF22">
    <property type="entry name" value="HEAVY METAL-ASSOCIATED DOMAIN CONTAINING PROTEIN, EXPRESSED"/>
    <property type="match status" value="1"/>
</dbReference>
<accession>A0A1B6PKH2</accession>
<dbReference type="InParanoid" id="A0A1B6PKH2"/>
<dbReference type="OMA" id="TWPSCYC"/>
<dbReference type="AlphaFoldDB" id="A0A1B6PKH2"/>
<gene>
    <name evidence="2" type="ORF">SORBI_3006G060500</name>
</gene>
<dbReference type="STRING" id="4558.A0A1B6PKH2"/>
<dbReference type="EMBL" id="CM000765">
    <property type="protein sequence ID" value="KXG26168.1"/>
    <property type="molecule type" value="Genomic_DNA"/>
</dbReference>
<feature type="region of interest" description="Disordered" evidence="1">
    <location>
        <begin position="1"/>
        <end position="20"/>
    </location>
</feature>
<dbReference type="GO" id="GO:1900150">
    <property type="term" value="P:regulation of defense response to fungus"/>
    <property type="evidence" value="ECO:0007669"/>
    <property type="project" value="InterPro"/>
</dbReference>
<proteinExistence type="predicted"/>
<dbReference type="Gene3D" id="3.30.70.100">
    <property type="match status" value="1"/>
</dbReference>
<reference evidence="3" key="2">
    <citation type="journal article" date="2018" name="Plant J.">
        <title>The Sorghum bicolor reference genome: improved assembly, gene annotations, a transcriptome atlas, and signatures of genome organization.</title>
        <authorList>
            <person name="McCormick R.F."/>
            <person name="Truong S.K."/>
            <person name="Sreedasyam A."/>
            <person name="Jenkins J."/>
            <person name="Shu S."/>
            <person name="Sims D."/>
            <person name="Kennedy M."/>
            <person name="Amirebrahimi M."/>
            <person name="Weers B.D."/>
            <person name="McKinley B."/>
            <person name="Mattison A."/>
            <person name="Morishige D.T."/>
            <person name="Grimwood J."/>
            <person name="Schmutz J."/>
            <person name="Mullet J.E."/>
        </authorList>
    </citation>
    <scope>NUCLEOTIDE SEQUENCE [LARGE SCALE GENOMIC DNA]</scope>
    <source>
        <strain evidence="3">cv. BTx623</strain>
    </source>
</reference>
<evidence type="ECO:0008006" key="4">
    <source>
        <dbReference type="Google" id="ProtNLM"/>
    </source>
</evidence>